<comment type="caution">
    <text evidence="1">The sequence shown here is derived from an EMBL/GenBank/DDBJ whole genome shotgun (WGS) entry which is preliminary data.</text>
</comment>
<dbReference type="RefSeq" id="WP_211103747.1">
    <property type="nucleotide sequence ID" value="NZ_VEWN01000017.1"/>
</dbReference>
<protein>
    <recommendedName>
        <fullName evidence="3">DNA-binding protein</fullName>
    </recommendedName>
</protein>
<evidence type="ECO:0008006" key="3">
    <source>
        <dbReference type="Google" id="ProtNLM"/>
    </source>
</evidence>
<dbReference type="Proteomes" id="UP000325333">
    <property type="component" value="Unassembled WGS sequence"/>
</dbReference>
<sequence length="106" mass="11497">MPYKHSTSLFAFQAGAPPTLTAQTSALGLTAGVSPIVAALSEAAVADLFGVSVKTLRNRRATGDSPPYVRLSRSTVIYLAKDIQTFFESRRVNNLRAPRRSEETEK</sequence>
<evidence type="ECO:0000313" key="1">
    <source>
        <dbReference type="EMBL" id="KAA1053240.1"/>
    </source>
</evidence>
<proteinExistence type="predicted"/>
<name>A0A5B0KNW3_9PROT</name>
<dbReference type="AlphaFoldDB" id="A0A5B0KNW3"/>
<organism evidence="1 2">
    <name type="scientific">Azospirillum argentinense</name>
    <dbReference type="NCBI Taxonomy" id="2970906"/>
    <lineage>
        <taxon>Bacteria</taxon>
        <taxon>Pseudomonadati</taxon>
        <taxon>Pseudomonadota</taxon>
        <taxon>Alphaproteobacteria</taxon>
        <taxon>Rhodospirillales</taxon>
        <taxon>Azospirillaceae</taxon>
        <taxon>Azospirillum</taxon>
    </lineage>
</organism>
<reference evidence="1 2" key="1">
    <citation type="submission" date="2019-07" db="EMBL/GenBank/DDBJ databases">
        <title>Genome sequencing of the stress-tolerant strain Azospirillum brasilense Az19.</title>
        <authorList>
            <person name="Maroniche G.A."/>
            <person name="Garcia J.E."/>
            <person name="Pagnussat L."/>
            <person name="Amenta M."/>
            <person name="Creus C.M."/>
        </authorList>
    </citation>
    <scope>NUCLEOTIDE SEQUENCE [LARGE SCALE GENOMIC DNA]</scope>
    <source>
        <strain evidence="1 2">Az19</strain>
    </source>
</reference>
<dbReference type="InterPro" id="IPR009061">
    <property type="entry name" value="DNA-bd_dom_put_sf"/>
</dbReference>
<gene>
    <name evidence="1" type="ORF">FH063_003159</name>
</gene>
<accession>A0A5B0KNW3</accession>
<dbReference type="SUPFAM" id="SSF46955">
    <property type="entry name" value="Putative DNA-binding domain"/>
    <property type="match status" value="1"/>
</dbReference>
<evidence type="ECO:0000313" key="2">
    <source>
        <dbReference type="Proteomes" id="UP000325333"/>
    </source>
</evidence>
<dbReference type="EMBL" id="VEWN01000017">
    <property type="protein sequence ID" value="KAA1053240.1"/>
    <property type="molecule type" value="Genomic_DNA"/>
</dbReference>